<accession>A0ABV0YF15</accession>
<dbReference type="Proteomes" id="UP001469553">
    <property type="component" value="Unassembled WGS sequence"/>
</dbReference>
<name>A0ABV0YF15_9TELE</name>
<sequence length="99" mass="11110">MCVSSLIARLMYSSNPSGSSSSDNSSFKASSKHWKNMDFRALEFQPEAAAKVRNSMEKSFKGWPRCLNARRWQATPEGPESKSKVSLNSFMNSSYVHPN</sequence>
<reference evidence="1 2" key="1">
    <citation type="submission" date="2021-06" db="EMBL/GenBank/DDBJ databases">
        <authorList>
            <person name="Palmer J.M."/>
        </authorList>
    </citation>
    <scope>NUCLEOTIDE SEQUENCE [LARGE SCALE GENOMIC DNA]</scope>
    <source>
        <strain evidence="1 2">AS_MEX2019</strain>
        <tissue evidence="1">Muscle</tissue>
    </source>
</reference>
<proteinExistence type="predicted"/>
<evidence type="ECO:0000313" key="1">
    <source>
        <dbReference type="EMBL" id="MEQ2292343.1"/>
    </source>
</evidence>
<gene>
    <name evidence="1" type="ORF">AMECASPLE_022263</name>
</gene>
<comment type="caution">
    <text evidence="1">The sequence shown here is derived from an EMBL/GenBank/DDBJ whole genome shotgun (WGS) entry which is preliminary data.</text>
</comment>
<dbReference type="EMBL" id="JAHRIP010030188">
    <property type="protein sequence ID" value="MEQ2292343.1"/>
    <property type="molecule type" value="Genomic_DNA"/>
</dbReference>
<organism evidence="1 2">
    <name type="scientific">Ameca splendens</name>
    <dbReference type="NCBI Taxonomy" id="208324"/>
    <lineage>
        <taxon>Eukaryota</taxon>
        <taxon>Metazoa</taxon>
        <taxon>Chordata</taxon>
        <taxon>Craniata</taxon>
        <taxon>Vertebrata</taxon>
        <taxon>Euteleostomi</taxon>
        <taxon>Actinopterygii</taxon>
        <taxon>Neopterygii</taxon>
        <taxon>Teleostei</taxon>
        <taxon>Neoteleostei</taxon>
        <taxon>Acanthomorphata</taxon>
        <taxon>Ovalentaria</taxon>
        <taxon>Atherinomorphae</taxon>
        <taxon>Cyprinodontiformes</taxon>
        <taxon>Goodeidae</taxon>
        <taxon>Ameca</taxon>
    </lineage>
</organism>
<protein>
    <submittedName>
        <fullName evidence="1">Uncharacterized protein</fullName>
    </submittedName>
</protein>
<keyword evidence="2" id="KW-1185">Reference proteome</keyword>
<evidence type="ECO:0000313" key="2">
    <source>
        <dbReference type="Proteomes" id="UP001469553"/>
    </source>
</evidence>